<reference evidence="1" key="1">
    <citation type="submission" date="2014-11" db="EMBL/GenBank/DDBJ databases">
        <authorList>
            <person name="Amaro Gonzalez C."/>
        </authorList>
    </citation>
    <scope>NUCLEOTIDE SEQUENCE</scope>
</reference>
<dbReference type="EMBL" id="GBXM01053892">
    <property type="protein sequence ID" value="JAH54685.1"/>
    <property type="molecule type" value="Transcribed_RNA"/>
</dbReference>
<protein>
    <submittedName>
        <fullName evidence="1">Uncharacterized protein</fullName>
    </submittedName>
</protein>
<dbReference type="AlphaFoldDB" id="A0A0E9TP71"/>
<name>A0A0E9TP71_ANGAN</name>
<proteinExistence type="predicted"/>
<accession>A0A0E9TP71</accession>
<evidence type="ECO:0000313" key="1">
    <source>
        <dbReference type="EMBL" id="JAH54685.1"/>
    </source>
</evidence>
<reference evidence="1" key="2">
    <citation type="journal article" date="2015" name="Fish Shellfish Immunol.">
        <title>Early steps in the European eel (Anguilla anguilla)-Vibrio vulnificus interaction in the gills: Role of the RtxA13 toxin.</title>
        <authorList>
            <person name="Callol A."/>
            <person name="Pajuelo D."/>
            <person name="Ebbesson L."/>
            <person name="Teles M."/>
            <person name="MacKenzie S."/>
            <person name="Amaro C."/>
        </authorList>
    </citation>
    <scope>NUCLEOTIDE SEQUENCE</scope>
</reference>
<organism evidence="1">
    <name type="scientific">Anguilla anguilla</name>
    <name type="common">European freshwater eel</name>
    <name type="synonym">Muraena anguilla</name>
    <dbReference type="NCBI Taxonomy" id="7936"/>
    <lineage>
        <taxon>Eukaryota</taxon>
        <taxon>Metazoa</taxon>
        <taxon>Chordata</taxon>
        <taxon>Craniata</taxon>
        <taxon>Vertebrata</taxon>
        <taxon>Euteleostomi</taxon>
        <taxon>Actinopterygii</taxon>
        <taxon>Neopterygii</taxon>
        <taxon>Teleostei</taxon>
        <taxon>Anguilliformes</taxon>
        <taxon>Anguillidae</taxon>
        <taxon>Anguilla</taxon>
    </lineage>
</organism>
<sequence>MRLTWSARQNCPRCKRQRTKLVQFWEATACILPKI</sequence>